<evidence type="ECO:0000256" key="2">
    <source>
        <dbReference type="ARBA" id="ARBA00022604"/>
    </source>
</evidence>
<sequence length="327" mass="36088">MISLIVPPRDKIHQVVKMLSEELGSASNIKSRVNRQSVQGAIASAQQRLKLYNKVPPNGLVLYTGIIVTEDGKEKKVTIDFQPSKPINVSLYLCDNKFHTEALTVHLESDEKFGFIIMDGKESMFGTLSDILFTSQKKHARRGQSAARFARIGQEACDNHVTKTAELATNLFIDPATNQPNVTGLILAGSADFKTELSESAKILKVVDISYGGEEGFNQAIKMSQEILFNVKFIQEQHLLGKYFEEVNQDTGKYVVGVGDTLKALEMGADDLSPTNHNRGDSSVEVSGIGGILRYQLDMRSFDEFADDEVKEDGEVYDVGEAEDDSE</sequence>
<gene>
    <name evidence="6" type="ORF">Prudu_022762</name>
</gene>
<dbReference type="InterPro" id="IPR005140">
    <property type="entry name" value="eRF1_Pelota-like_N"/>
</dbReference>
<dbReference type="PANTHER" id="PTHR10113">
    <property type="entry name" value="PEPTIDE CHAIN RELEASE FACTOR SUBUNIT 1"/>
    <property type="match status" value="1"/>
</dbReference>
<dbReference type="NCBIfam" id="TIGR03676">
    <property type="entry name" value="aRF1_eRF1"/>
    <property type="match status" value="1"/>
</dbReference>
<dbReference type="InterPro" id="IPR024049">
    <property type="entry name" value="eRF1_1_sf"/>
</dbReference>
<organism evidence="6">
    <name type="scientific">Prunus dulcis</name>
    <name type="common">Almond</name>
    <name type="synonym">Amygdalus dulcis</name>
    <dbReference type="NCBI Taxonomy" id="3755"/>
    <lineage>
        <taxon>Eukaryota</taxon>
        <taxon>Viridiplantae</taxon>
        <taxon>Streptophyta</taxon>
        <taxon>Embryophyta</taxon>
        <taxon>Tracheophyta</taxon>
        <taxon>Spermatophyta</taxon>
        <taxon>Magnoliopsida</taxon>
        <taxon>eudicotyledons</taxon>
        <taxon>Gunneridae</taxon>
        <taxon>Pentapetalae</taxon>
        <taxon>rosids</taxon>
        <taxon>fabids</taxon>
        <taxon>Rosales</taxon>
        <taxon>Rosaceae</taxon>
        <taxon>Amygdaloideae</taxon>
        <taxon>Amygdaleae</taxon>
        <taxon>Prunus</taxon>
    </lineage>
</organism>
<comment type="function">
    <text evidence="4">Directs the termination of nascent peptide synthesis (translation) in response to the termination codons UAA, UAG and UGA. Modulates plant growth and development.</text>
</comment>
<evidence type="ECO:0000259" key="5">
    <source>
        <dbReference type="SMART" id="SM01194"/>
    </source>
</evidence>
<dbReference type="InterPro" id="IPR004403">
    <property type="entry name" value="Peptide_chain-rel_eRF1/aRF1"/>
</dbReference>
<dbReference type="AlphaFoldDB" id="A0A4Y1S065"/>
<dbReference type="SUPFAM" id="SSF55481">
    <property type="entry name" value="N-terminal domain of eukaryotic peptide chain release factor subunit 1, ERF1"/>
    <property type="match status" value="1"/>
</dbReference>
<dbReference type="SUPFAM" id="SSF55315">
    <property type="entry name" value="L30e-like"/>
    <property type="match status" value="1"/>
</dbReference>
<dbReference type="Gene3D" id="3.30.960.10">
    <property type="entry name" value="eRF1 domain 1"/>
    <property type="match status" value="1"/>
</dbReference>
<protein>
    <submittedName>
        <fullName evidence="6">Eukaryotic release factor 1-3</fullName>
    </submittedName>
</protein>
<evidence type="ECO:0000256" key="4">
    <source>
        <dbReference type="ARBA" id="ARBA00045523"/>
    </source>
</evidence>
<comment type="similarity">
    <text evidence="1">Belongs to the eukaryotic release factor 1 family.</text>
</comment>
<dbReference type="Gene3D" id="3.30.1330.30">
    <property type="match status" value="1"/>
</dbReference>
<dbReference type="GO" id="GO:0003747">
    <property type="term" value="F:translation release factor activity"/>
    <property type="evidence" value="ECO:0007669"/>
    <property type="project" value="InterPro"/>
</dbReference>
<dbReference type="Gene3D" id="3.30.420.60">
    <property type="entry name" value="eRF1 domain 2"/>
    <property type="match status" value="1"/>
</dbReference>
<reference evidence="6" key="1">
    <citation type="journal article" date="2019" name="Science">
        <title>Mutation of a bHLH transcription factor allowed almond domestication.</title>
        <authorList>
            <person name="Sanchez-Perez R."/>
            <person name="Pavan S."/>
            <person name="Mazzeo R."/>
            <person name="Moldovan C."/>
            <person name="Aiese Cigliano R."/>
            <person name="Del Cueto J."/>
            <person name="Ricciardi F."/>
            <person name="Lotti C."/>
            <person name="Ricciardi L."/>
            <person name="Dicenta F."/>
            <person name="Lopez-Marques R.L."/>
            <person name="Lindberg Moller B."/>
        </authorList>
    </citation>
    <scope>NUCLEOTIDE SEQUENCE</scope>
</reference>
<evidence type="ECO:0000256" key="1">
    <source>
        <dbReference type="ARBA" id="ARBA00005326"/>
    </source>
</evidence>
<evidence type="ECO:0000313" key="6">
    <source>
        <dbReference type="EMBL" id="BBH10079.1"/>
    </source>
</evidence>
<dbReference type="SUPFAM" id="SSF53137">
    <property type="entry name" value="Translational machinery components"/>
    <property type="match status" value="1"/>
</dbReference>
<keyword evidence="2" id="KW-0341">Growth regulation</keyword>
<dbReference type="EMBL" id="AP019304">
    <property type="protein sequence ID" value="BBH10079.1"/>
    <property type="molecule type" value="Genomic_DNA"/>
</dbReference>
<keyword evidence="3" id="KW-0648">Protein biosynthesis</keyword>
<dbReference type="Pfam" id="PF03464">
    <property type="entry name" value="eRF1_2"/>
    <property type="match status" value="1"/>
</dbReference>
<feature type="domain" description="eRF1/Pelota-like N-terminal" evidence="5">
    <location>
        <begin position="1"/>
        <end position="108"/>
    </location>
</feature>
<dbReference type="Pfam" id="PF03463">
    <property type="entry name" value="eRF1_1"/>
    <property type="match status" value="1"/>
</dbReference>
<dbReference type="InterPro" id="IPR029064">
    <property type="entry name" value="Ribosomal_eL30-like_sf"/>
</dbReference>
<name>A0A4Y1S065_PRUDU</name>
<proteinExistence type="inferred from homology"/>
<dbReference type="SMART" id="SM01194">
    <property type="entry name" value="eRF1_1"/>
    <property type="match status" value="1"/>
</dbReference>
<evidence type="ECO:0000256" key="3">
    <source>
        <dbReference type="ARBA" id="ARBA00022917"/>
    </source>
</evidence>
<dbReference type="InterPro" id="IPR042226">
    <property type="entry name" value="eFR1_2_sf"/>
</dbReference>
<accession>A0A4Y1S065</accession>
<dbReference type="InterPro" id="IPR005141">
    <property type="entry name" value="eRF1_2"/>
</dbReference>